<evidence type="ECO:0000256" key="1">
    <source>
        <dbReference type="ARBA" id="ARBA00009431"/>
    </source>
</evidence>
<dbReference type="InterPro" id="IPR029058">
    <property type="entry name" value="AB_hydrolase_fold"/>
</dbReference>
<gene>
    <name evidence="2" type="ORF">M8C21_015511</name>
</gene>
<reference evidence="2" key="1">
    <citation type="submission" date="2022-06" db="EMBL/GenBank/DDBJ databases">
        <title>Uncovering the hologenomic basis of an extraordinary plant invasion.</title>
        <authorList>
            <person name="Bieker V.C."/>
            <person name="Martin M.D."/>
            <person name="Gilbert T."/>
            <person name="Hodgins K."/>
            <person name="Battlay P."/>
            <person name="Petersen B."/>
            <person name="Wilson J."/>
        </authorList>
    </citation>
    <scope>NUCLEOTIDE SEQUENCE</scope>
    <source>
        <strain evidence="2">AA19_3_7</strain>
        <tissue evidence="2">Leaf</tissue>
    </source>
</reference>
<dbReference type="Proteomes" id="UP001206925">
    <property type="component" value="Unassembled WGS sequence"/>
</dbReference>
<organism evidence="2 3">
    <name type="scientific">Ambrosia artemisiifolia</name>
    <name type="common">Common ragweed</name>
    <dbReference type="NCBI Taxonomy" id="4212"/>
    <lineage>
        <taxon>Eukaryota</taxon>
        <taxon>Viridiplantae</taxon>
        <taxon>Streptophyta</taxon>
        <taxon>Embryophyta</taxon>
        <taxon>Tracheophyta</taxon>
        <taxon>Spermatophyta</taxon>
        <taxon>Magnoliopsida</taxon>
        <taxon>eudicotyledons</taxon>
        <taxon>Gunneridae</taxon>
        <taxon>Pentapetalae</taxon>
        <taxon>asterids</taxon>
        <taxon>campanulids</taxon>
        <taxon>Asterales</taxon>
        <taxon>Asteraceae</taxon>
        <taxon>Asteroideae</taxon>
        <taxon>Heliantheae alliance</taxon>
        <taxon>Heliantheae</taxon>
        <taxon>Ambrosia</taxon>
    </lineage>
</organism>
<dbReference type="InterPro" id="IPR001563">
    <property type="entry name" value="Peptidase_S10"/>
</dbReference>
<keyword evidence="3" id="KW-1185">Reference proteome</keyword>
<comment type="similarity">
    <text evidence="1">Belongs to the peptidase S10 family.</text>
</comment>
<evidence type="ECO:0000313" key="3">
    <source>
        <dbReference type="Proteomes" id="UP001206925"/>
    </source>
</evidence>
<evidence type="ECO:0000313" key="2">
    <source>
        <dbReference type="EMBL" id="KAI7756072.1"/>
    </source>
</evidence>
<name>A0AAD5GUH5_AMBAR</name>
<accession>A0AAD5GUH5</accession>
<dbReference type="SUPFAM" id="SSF53474">
    <property type="entry name" value="alpha/beta-Hydrolases"/>
    <property type="match status" value="1"/>
</dbReference>
<dbReference type="Gene3D" id="3.40.50.1820">
    <property type="entry name" value="alpha/beta hydrolase"/>
    <property type="match status" value="2"/>
</dbReference>
<dbReference type="GO" id="GO:0006508">
    <property type="term" value="P:proteolysis"/>
    <property type="evidence" value="ECO:0007669"/>
    <property type="project" value="InterPro"/>
</dbReference>
<dbReference type="EMBL" id="JAMZMK010000605">
    <property type="protein sequence ID" value="KAI7756072.1"/>
    <property type="molecule type" value="Genomic_DNA"/>
</dbReference>
<comment type="caution">
    <text evidence="2">The sequence shown here is derived from an EMBL/GenBank/DDBJ whole genome shotgun (WGS) entry which is preliminary data.</text>
</comment>
<protein>
    <submittedName>
        <fullName evidence="2">Uncharacterized protein</fullName>
    </submittedName>
</protein>
<dbReference type="GO" id="GO:0004185">
    <property type="term" value="F:serine-type carboxypeptidase activity"/>
    <property type="evidence" value="ECO:0007669"/>
    <property type="project" value="InterPro"/>
</dbReference>
<sequence length="156" mass="17622">MSNDLYDFLQVCSLLDYFTVLPSSKSILNLQKMTYITRESYAGHYTPAFAARVHAGNKAKEGFHINPKPMLQLFRHEELLSKKSVKAALGIGDMDFVSCSSVVYQAMIMDWMRNLEAGIPHLLEDGIKLLVYAGEYDLIHGNFHICSGMTSLSYYI</sequence>
<dbReference type="Pfam" id="PF00450">
    <property type="entry name" value="Peptidase_S10"/>
    <property type="match status" value="2"/>
</dbReference>
<proteinExistence type="inferred from homology"/>
<dbReference type="AlphaFoldDB" id="A0AAD5GUH5"/>